<name>A0A074ZYV3_OPIVI</name>
<gene>
    <name evidence="1" type="ORF">T265_01320</name>
</gene>
<dbReference type="AlphaFoldDB" id="A0A074ZYV3"/>
<dbReference type="EMBL" id="KL596632">
    <property type="protein sequence ID" value="KER32633.1"/>
    <property type="molecule type" value="Genomic_DNA"/>
</dbReference>
<organism evidence="1 2">
    <name type="scientific">Opisthorchis viverrini</name>
    <name type="common">Southeast Asian liver fluke</name>
    <dbReference type="NCBI Taxonomy" id="6198"/>
    <lineage>
        <taxon>Eukaryota</taxon>
        <taxon>Metazoa</taxon>
        <taxon>Spiralia</taxon>
        <taxon>Lophotrochozoa</taxon>
        <taxon>Platyhelminthes</taxon>
        <taxon>Trematoda</taxon>
        <taxon>Digenea</taxon>
        <taxon>Opisthorchiida</taxon>
        <taxon>Opisthorchiata</taxon>
        <taxon>Opisthorchiidae</taxon>
        <taxon>Opisthorchis</taxon>
    </lineage>
</organism>
<dbReference type="GeneID" id="20315508"/>
<protein>
    <submittedName>
        <fullName evidence="1">Uncharacterized protein</fullName>
    </submittedName>
</protein>
<dbReference type="Proteomes" id="UP000054324">
    <property type="component" value="Unassembled WGS sequence"/>
</dbReference>
<dbReference type="KEGG" id="ovi:T265_01320"/>
<accession>A0A074ZYV3</accession>
<proteinExistence type="predicted"/>
<reference evidence="1 2" key="1">
    <citation type="submission" date="2013-11" db="EMBL/GenBank/DDBJ databases">
        <title>Opisthorchis viverrini - life in the bile duct.</title>
        <authorList>
            <person name="Young N.D."/>
            <person name="Nagarajan N."/>
            <person name="Lin S.J."/>
            <person name="Korhonen P.K."/>
            <person name="Jex A.R."/>
            <person name="Hall R.S."/>
            <person name="Safavi-Hemami H."/>
            <person name="Kaewkong W."/>
            <person name="Bertrand D."/>
            <person name="Gao S."/>
            <person name="Seet Q."/>
            <person name="Wongkham S."/>
            <person name="Teh B.T."/>
            <person name="Wongkham C."/>
            <person name="Intapan P.M."/>
            <person name="Maleewong W."/>
            <person name="Yang X."/>
            <person name="Hu M."/>
            <person name="Wang Z."/>
            <person name="Hofmann A."/>
            <person name="Sternberg P.W."/>
            <person name="Tan P."/>
            <person name="Wang J."/>
            <person name="Gasser R.B."/>
        </authorList>
    </citation>
    <scope>NUCLEOTIDE SEQUENCE [LARGE SCALE GENOMIC DNA]</scope>
</reference>
<dbReference type="RefSeq" id="XP_009163590.1">
    <property type="nucleotide sequence ID" value="XM_009165326.1"/>
</dbReference>
<dbReference type="CTD" id="20315508"/>
<sequence>MVLLVFQDGDRMILNAPGSKRCMIWLLIDISSSIVFSFSPDCLNGCLEVLSNGSWLHGSEASMSNTDAVESITMMMMMFKRVRNIQSDVDKTPAHLTTFP</sequence>
<evidence type="ECO:0000313" key="2">
    <source>
        <dbReference type="Proteomes" id="UP000054324"/>
    </source>
</evidence>
<evidence type="ECO:0000313" key="1">
    <source>
        <dbReference type="EMBL" id="KER32633.1"/>
    </source>
</evidence>
<keyword evidence="2" id="KW-1185">Reference proteome</keyword>